<protein>
    <submittedName>
        <fullName evidence="6">LysR family transcriptional regulator</fullName>
    </submittedName>
</protein>
<proteinExistence type="inferred from homology"/>
<keyword evidence="2" id="KW-0805">Transcription regulation</keyword>
<keyword evidence="3" id="KW-0238">DNA-binding</keyword>
<dbReference type="InterPro" id="IPR000847">
    <property type="entry name" value="LysR_HTH_N"/>
</dbReference>
<dbReference type="SUPFAM" id="SSF53850">
    <property type="entry name" value="Periplasmic binding protein-like II"/>
    <property type="match status" value="1"/>
</dbReference>
<dbReference type="PANTHER" id="PTHR30537">
    <property type="entry name" value="HTH-TYPE TRANSCRIPTIONAL REGULATOR"/>
    <property type="match status" value="1"/>
</dbReference>
<evidence type="ECO:0000256" key="1">
    <source>
        <dbReference type="ARBA" id="ARBA00009437"/>
    </source>
</evidence>
<gene>
    <name evidence="6" type="ORF">LZC94_30920</name>
</gene>
<dbReference type="RefSeq" id="WP_394821869.1">
    <property type="nucleotide sequence ID" value="NZ_CP089984.1"/>
</dbReference>
<dbReference type="InterPro" id="IPR036388">
    <property type="entry name" value="WH-like_DNA-bd_sf"/>
</dbReference>
<dbReference type="InterPro" id="IPR058163">
    <property type="entry name" value="LysR-type_TF_proteobact-type"/>
</dbReference>
<dbReference type="Pfam" id="PF00126">
    <property type="entry name" value="HTH_1"/>
    <property type="match status" value="1"/>
</dbReference>
<dbReference type="Pfam" id="PF03466">
    <property type="entry name" value="LysR_substrate"/>
    <property type="match status" value="1"/>
</dbReference>
<evidence type="ECO:0000259" key="5">
    <source>
        <dbReference type="PROSITE" id="PS50931"/>
    </source>
</evidence>
<dbReference type="Gene3D" id="3.40.190.290">
    <property type="match status" value="1"/>
</dbReference>
<dbReference type="PANTHER" id="PTHR30537:SF31">
    <property type="entry name" value="TRANSCRIPTIONAL REGULATOR, LYSR FAMILY"/>
    <property type="match status" value="1"/>
</dbReference>
<accession>A0ABZ2LMW5</accession>
<name>A0ABZ2LMW5_9BACT</name>
<dbReference type="PROSITE" id="PS50931">
    <property type="entry name" value="HTH_LYSR"/>
    <property type="match status" value="1"/>
</dbReference>
<dbReference type="Gene3D" id="1.10.10.10">
    <property type="entry name" value="Winged helix-like DNA-binding domain superfamily/Winged helix DNA-binding domain"/>
    <property type="match status" value="1"/>
</dbReference>
<dbReference type="SUPFAM" id="SSF46785">
    <property type="entry name" value="Winged helix' DNA-binding domain"/>
    <property type="match status" value="1"/>
</dbReference>
<dbReference type="EMBL" id="CP089984">
    <property type="protein sequence ID" value="WXB12249.1"/>
    <property type="molecule type" value="Genomic_DNA"/>
</dbReference>
<feature type="domain" description="HTH lysR-type" evidence="5">
    <location>
        <begin position="1"/>
        <end position="59"/>
    </location>
</feature>
<evidence type="ECO:0000313" key="7">
    <source>
        <dbReference type="Proteomes" id="UP001370348"/>
    </source>
</evidence>
<comment type="similarity">
    <text evidence="1">Belongs to the LysR transcriptional regulatory family.</text>
</comment>
<evidence type="ECO:0000256" key="3">
    <source>
        <dbReference type="ARBA" id="ARBA00023125"/>
    </source>
</evidence>
<evidence type="ECO:0000313" key="6">
    <source>
        <dbReference type="EMBL" id="WXB12249.1"/>
    </source>
</evidence>
<dbReference type="Proteomes" id="UP001370348">
    <property type="component" value="Chromosome"/>
</dbReference>
<keyword evidence="7" id="KW-1185">Reference proteome</keyword>
<reference evidence="6 7" key="1">
    <citation type="submission" date="2021-12" db="EMBL/GenBank/DDBJ databases">
        <title>Discovery of the Pendulisporaceae a myxobacterial family with distinct sporulation behavior and unique specialized metabolism.</title>
        <authorList>
            <person name="Garcia R."/>
            <person name="Popoff A."/>
            <person name="Bader C.D."/>
            <person name="Loehr J."/>
            <person name="Walesch S."/>
            <person name="Walt C."/>
            <person name="Boldt J."/>
            <person name="Bunk B."/>
            <person name="Haeckl F.J.F.P.J."/>
            <person name="Gunesch A.P."/>
            <person name="Birkelbach J."/>
            <person name="Nuebel U."/>
            <person name="Pietschmann T."/>
            <person name="Bach T."/>
            <person name="Mueller R."/>
        </authorList>
    </citation>
    <scope>NUCLEOTIDE SEQUENCE [LARGE SCALE GENOMIC DNA]</scope>
    <source>
        <strain evidence="6 7">MSr11954</strain>
    </source>
</reference>
<sequence length="309" mass="33970">MHDLNDLYLFAQVIEKGGFSKAAKFLGVPKSRVSRRVAELETRLGVLLLQRTTRRIALTDVGRNYYEQCQAMVSAAKAAEESVNLSGEPRGHLRVSAPLSVAQHDLGPHLGKFVRAYPHIRLELRVTNRRINLIEEEIDVALRVRAAGDEDPHLITRKVRPSRALVVGSPQLLEEHPPIEAPGDLSRLPALHFGGPSPALHWVLQRASGETATITYDPCFFADDFVVLKNAALESAGITLLPEITCRNELAQGRLVEVLPGWYQDTGILQAVYPTRRGLSPAVRAFIDFVMTEVGGAARAKGRAPTTAR</sequence>
<evidence type="ECO:0000256" key="4">
    <source>
        <dbReference type="ARBA" id="ARBA00023163"/>
    </source>
</evidence>
<dbReference type="InterPro" id="IPR005119">
    <property type="entry name" value="LysR_subst-bd"/>
</dbReference>
<keyword evidence="4" id="KW-0804">Transcription</keyword>
<evidence type="ECO:0000256" key="2">
    <source>
        <dbReference type="ARBA" id="ARBA00023015"/>
    </source>
</evidence>
<dbReference type="InterPro" id="IPR036390">
    <property type="entry name" value="WH_DNA-bd_sf"/>
</dbReference>
<organism evidence="6 7">
    <name type="scientific">Pendulispora albinea</name>
    <dbReference type="NCBI Taxonomy" id="2741071"/>
    <lineage>
        <taxon>Bacteria</taxon>
        <taxon>Pseudomonadati</taxon>
        <taxon>Myxococcota</taxon>
        <taxon>Myxococcia</taxon>
        <taxon>Myxococcales</taxon>
        <taxon>Sorangiineae</taxon>
        <taxon>Pendulisporaceae</taxon>
        <taxon>Pendulispora</taxon>
    </lineage>
</organism>